<keyword evidence="4" id="KW-0732">Signal</keyword>
<dbReference type="Pfam" id="PF01403">
    <property type="entry name" value="Sema"/>
    <property type="match status" value="1"/>
</dbReference>
<dbReference type="PROSITE" id="PS51004">
    <property type="entry name" value="SEMA"/>
    <property type="match status" value="1"/>
</dbReference>
<reference evidence="6" key="1">
    <citation type="submission" date="2025-08" db="UniProtKB">
        <authorList>
            <consortium name="Ensembl"/>
        </authorList>
    </citation>
    <scope>IDENTIFICATION</scope>
</reference>
<feature type="domain" description="Sema" evidence="5">
    <location>
        <begin position="28"/>
        <end position="366"/>
    </location>
</feature>
<dbReference type="InterPro" id="IPR015943">
    <property type="entry name" value="WD40/YVTN_repeat-like_dom_sf"/>
</dbReference>
<keyword evidence="1" id="KW-0325">Glycoprotein</keyword>
<dbReference type="Proteomes" id="UP000675900">
    <property type="component" value="Unassembled WGS sequence"/>
</dbReference>
<dbReference type="Gene3D" id="2.130.10.10">
    <property type="entry name" value="YVTN repeat-like/Quinoprotein amine dehydrogenase"/>
    <property type="match status" value="1"/>
</dbReference>
<name>A0A8C9JMD8_PANTA</name>
<feature type="compositionally biased region" description="Basic and acidic residues" evidence="3">
    <location>
        <begin position="415"/>
        <end position="424"/>
    </location>
</feature>
<proteinExistence type="predicted"/>
<dbReference type="GeneTree" id="ENSGT00940000158641"/>
<feature type="chain" id="PRO_5034855462" description="Sema domain-containing protein" evidence="4">
    <location>
        <begin position="23"/>
        <end position="489"/>
    </location>
</feature>
<dbReference type="InterPro" id="IPR036352">
    <property type="entry name" value="Semap_dom_sf"/>
</dbReference>
<dbReference type="GO" id="GO:0045499">
    <property type="term" value="F:chemorepellent activity"/>
    <property type="evidence" value="ECO:0007669"/>
    <property type="project" value="TreeGrafter"/>
</dbReference>
<comment type="caution">
    <text evidence="2">Lacks conserved residue(s) required for the propagation of feature annotation.</text>
</comment>
<dbReference type="GO" id="GO:0001755">
    <property type="term" value="P:neural crest cell migration"/>
    <property type="evidence" value="ECO:0007669"/>
    <property type="project" value="TreeGrafter"/>
</dbReference>
<organism evidence="6 7">
    <name type="scientific">Panthera tigris altaica</name>
    <name type="common">Siberian tiger</name>
    <dbReference type="NCBI Taxonomy" id="74533"/>
    <lineage>
        <taxon>Eukaryota</taxon>
        <taxon>Metazoa</taxon>
        <taxon>Chordata</taxon>
        <taxon>Craniata</taxon>
        <taxon>Vertebrata</taxon>
        <taxon>Euteleostomi</taxon>
        <taxon>Mammalia</taxon>
        <taxon>Eutheria</taxon>
        <taxon>Laurasiatheria</taxon>
        <taxon>Carnivora</taxon>
        <taxon>Feliformia</taxon>
        <taxon>Felidae</taxon>
        <taxon>Pantherinae</taxon>
        <taxon>Panthera</taxon>
    </lineage>
</organism>
<sequence length="489" mass="54802">MPRAPRFMPLLLLLLSLPHTRAAFPQDPLPLLTSDLQGTSPLSWFRGLEDDAVVAELGLDFQRFLTLNRTLLVAARDHVFSFDLQAQEAGEGLVPNKYLTWRSQDMENCAVRGKLTDECHNYIRVLVPWDSQTLLACGTNSFSPVCRSYGITSLQQEGEELSGQARCPFDATQSNVAIFAGVLYSATAADFQASDAVVYRSLGPQPPLRSAKYDSKWLREPHFVHALEHGDHVYFFFREVSVEDARLGRVQFSRVARVCKRDMGGSPRALDRHWTSFLKLRLNCSVPGDSTFYFDVLQALTGPVNLYGRSALFGVFTTQTNSIPGSAVCAFYLDDIEHAFEGKFKEQRSLDGAWTPVSEDRVPSPRYPGWGCYWESVWYRGFFWLFQLHPPLPGPHSPESVLPGSRPARALQGQEHGRVSKDRTPPSLRVPHLQPFWTLRVSRGLSPPWVYLLTVFPPVLERGVGGEKLAPSVSQLFGGNWRTSTSPSL</sequence>
<dbReference type="Ensembl" id="ENSPTIT00000012517.1">
    <property type="protein sequence ID" value="ENSPTIP00000008629.1"/>
    <property type="gene ID" value="ENSPTIG00000009931.1"/>
</dbReference>
<evidence type="ECO:0000256" key="1">
    <source>
        <dbReference type="ARBA" id="ARBA00023180"/>
    </source>
</evidence>
<dbReference type="GO" id="GO:0007411">
    <property type="term" value="P:axon guidance"/>
    <property type="evidence" value="ECO:0007669"/>
    <property type="project" value="TreeGrafter"/>
</dbReference>
<accession>A0A8C9JMD8</accession>
<dbReference type="FunFam" id="2.130.10.10:FF:000184">
    <property type="entry name" value="semaphorin-6C isoform X1"/>
    <property type="match status" value="1"/>
</dbReference>
<dbReference type="GO" id="GO:0005886">
    <property type="term" value="C:plasma membrane"/>
    <property type="evidence" value="ECO:0007669"/>
    <property type="project" value="TreeGrafter"/>
</dbReference>
<keyword evidence="7" id="KW-1185">Reference proteome</keyword>
<reference evidence="6" key="2">
    <citation type="submission" date="2025-09" db="UniProtKB">
        <authorList>
            <consortium name="Ensembl"/>
        </authorList>
    </citation>
    <scope>IDENTIFICATION</scope>
</reference>
<dbReference type="GO" id="GO:0030335">
    <property type="term" value="P:positive regulation of cell migration"/>
    <property type="evidence" value="ECO:0007669"/>
    <property type="project" value="TreeGrafter"/>
</dbReference>
<evidence type="ECO:0000256" key="4">
    <source>
        <dbReference type="SAM" id="SignalP"/>
    </source>
</evidence>
<evidence type="ECO:0000313" key="7">
    <source>
        <dbReference type="Proteomes" id="UP000675900"/>
    </source>
</evidence>
<dbReference type="PANTHER" id="PTHR11036">
    <property type="entry name" value="SEMAPHORIN"/>
    <property type="match status" value="1"/>
</dbReference>
<feature type="region of interest" description="Disordered" evidence="3">
    <location>
        <begin position="396"/>
        <end position="425"/>
    </location>
</feature>
<dbReference type="SMART" id="SM00630">
    <property type="entry name" value="Sema"/>
    <property type="match status" value="1"/>
</dbReference>
<feature type="signal peptide" evidence="4">
    <location>
        <begin position="1"/>
        <end position="22"/>
    </location>
</feature>
<protein>
    <recommendedName>
        <fullName evidence="5">Sema domain-containing protein</fullName>
    </recommendedName>
</protein>
<dbReference type="GO" id="GO:0071526">
    <property type="term" value="P:semaphorin-plexin signaling pathway"/>
    <property type="evidence" value="ECO:0007669"/>
    <property type="project" value="TreeGrafter"/>
</dbReference>
<dbReference type="AlphaFoldDB" id="A0A8C9JMD8"/>
<dbReference type="InterPro" id="IPR027231">
    <property type="entry name" value="Semaphorin"/>
</dbReference>
<evidence type="ECO:0000256" key="2">
    <source>
        <dbReference type="PROSITE-ProRule" id="PRU00352"/>
    </source>
</evidence>
<dbReference type="GO" id="GO:0030215">
    <property type="term" value="F:semaphorin receptor binding"/>
    <property type="evidence" value="ECO:0007669"/>
    <property type="project" value="InterPro"/>
</dbReference>
<evidence type="ECO:0000256" key="3">
    <source>
        <dbReference type="SAM" id="MobiDB-lite"/>
    </source>
</evidence>
<dbReference type="SUPFAM" id="SSF101912">
    <property type="entry name" value="Sema domain"/>
    <property type="match status" value="1"/>
</dbReference>
<evidence type="ECO:0000313" key="6">
    <source>
        <dbReference type="Ensembl" id="ENSPTIP00000008629.1"/>
    </source>
</evidence>
<dbReference type="InterPro" id="IPR001627">
    <property type="entry name" value="Semap_dom"/>
</dbReference>
<evidence type="ECO:0000259" key="5">
    <source>
        <dbReference type="PROSITE" id="PS51004"/>
    </source>
</evidence>
<dbReference type="PANTHER" id="PTHR11036:SF11">
    <property type="entry name" value="SEMAPHORIN-6C"/>
    <property type="match status" value="1"/>
</dbReference>